<dbReference type="InterPro" id="IPR036116">
    <property type="entry name" value="FN3_sf"/>
</dbReference>
<name>A0ABY7K0F1_9ACTN</name>
<sequence>MQVRRLPRVFGVFGLAALLTITVMQAPVPRRGTPTPAVALAAAAVSTTHPYSDPVWFPLHVPVRVGCIGDHVNNNGPSTGTNNCAGDHRGYFAMNFNITDPANPHPYVYAAGAGIVIQATRASSACVPTGGRTGGGSEVVIDHGGGIVSVYQHLYSVSVRVGSAVAPRTAIGRAGSTGAPCQRTVKSYLDFQVHRNGGQYLTATSTAINTLRGCAGGSAVNWPAALGRSVYAQAMGSPLPARWVDVPYLTLLNTPSGRSCLPAGTPATPGRMAAPRTSRATTSAGLAWTPVRGANRYEAQIEIWRPSTHSWDAPCSPYITSSCSVGYYPIAGSASRYTLRGLLAGRSYRVRLSAHTAAGWSIASSWRSLIPRPSAPVYHRLRGYAHHVVLIWTAPSLHGTKLSGYQVAISRKTRSGWTRWSYTTTGRTPSHTWTHTRAGARYRVTVRARTNTGVYGPWMARHYRTTARH</sequence>
<evidence type="ECO:0000313" key="5">
    <source>
        <dbReference type="EMBL" id="WAX57067.1"/>
    </source>
</evidence>
<dbReference type="InterPro" id="IPR003961">
    <property type="entry name" value="FN3_dom"/>
</dbReference>
<dbReference type="CDD" id="cd00063">
    <property type="entry name" value="FN3"/>
    <property type="match status" value="2"/>
</dbReference>
<keyword evidence="3" id="KW-0624">Polysaccharide degradation</keyword>
<dbReference type="Pfam" id="PF00041">
    <property type="entry name" value="fn3"/>
    <property type="match status" value="1"/>
</dbReference>
<dbReference type="Proteomes" id="UP001164693">
    <property type="component" value="Chromosome"/>
</dbReference>
<accession>A0ABY7K0F1</accession>
<dbReference type="Gene3D" id="2.70.70.10">
    <property type="entry name" value="Glucose Permease (Domain IIA)"/>
    <property type="match status" value="1"/>
</dbReference>
<dbReference type="CDD" id="cd12797">
    <property type="entry name" value="M23_peptidase"/>
    <property type="match status" value="1"/>
</dbReference>
<organism evidence="5 6">
    <name type="scientific">Jatrophihabitans cynanchi</name>
    <dbReference type="NCBI Taxonomy" id="2944128"/>
    <lineage>
        <taxon>Bacteria</taxon>
        <taxon>Bacillati</taxon>
        <taxon>Actinomycetota</taxon>
        <taxon>Actinomycetes</taxon>
        <taxon>Jatrophihabitantales</taxon>
        <taxon>Jatrophihabitantaceae</taxon>
        <taxon>Jatrophihabitans</taxon>
    </lineage>
</organism>
<proteinExistence type="predicted"/>
<dbReference type="InterPro" id="IPR016047">
    <property type="entry name" value="M23ase_b-sheet_dom"/>
</dbReference>
<reference evidence="5" key="1">
    <citation type="submission" date="2022-05" db="EMBL/GenBank/DDBJ databases">
        <title>Jatrophihabitans sp. SB3-54 whole genome sequence.</title>
        <authorList>
            <person name="Suh M.K."/>
            <person name="Eom M.K."/>
            <person name="Kim J.S."/>
            <person name="Kim H.S."/>
            <person name="Do H.E."/>
            <person name="Shin Y.K."/>
            <person name="Lee J.-S."/>
        </authorList>
    </citation>
    <scope>NUCLEOTIDE SEQUENCE</scope>
    <source>
        <strain evidence="5">SB3-54</strain>
    </source>
</reference>
<dbReference type="SUPFAM" id="SSF49265">
    <property type="entry name" value="Fibronectin type III"/>
    <property type="match status" value="1"/>
</dbReference>
<dbReference type="PANTHER" id="PTHR21666">
    <property type="entry name" value="PEPTIDASE-RELATED"/>
    <property type="match status" value="1"/>
</dbReference>
<protein>
    <submittedName>
        <fullName evidence="5">Peptidoglycan DD-metalloendopeptidase family protein</fullName>
    </submittedName>
</protein>
<dbReference type="Pfam" id="PF01551">
    <property type="entry name" value="Peptidase_M23"/>
    <property type="match status" value="1"/>
</dbReference>
<evidence type="ECO:0000256" key="1">
    <source>
        <dbReference type="ARBA" id="ARBA00022729"/>
    </source>
</evidence>
<keyword evidence="1" id="KW-0732">Signal</keyword>
<dbReference type="InterPro" id="IPR050570">
    <property type="entry name" value="Cell_wall_metabolism_enzyme"/>
</dbReference>
<dbReference type="SMART" id="SM00060">
    <property type="entry name" value="FN3"/>
    <property type="match status" value="2"/>
</dbReference>
<dbReference type="PANTHER" id="PTHR21666:SF289">
    <property type="entry name" value="L-ALA--D-GLU ENDOPEPTIDASE"/>
    <property type="match status" value="1"/>
</dbReference>
<dbReference type="RefSeq" id="WP_269443602.1">
    <property type="nucleotide sequence ID" value="NZ_CP097463.1"/>
</dbReference>
<keyword evidence="6" id="KW-1185">Reference proteome</keyword>
<gene>
    <name evidence="5" type="ORF">M6B22_21490</name>
</gene>
<keyword evidence="3" id="KW-0119">Carbohydrate metabolism</keyword>
<dbReference type="InterPro" id="IPR011055">
    <property type="entry name" value="Dup_hybrid_motif"/>
</dbReference>
<evidence type="ECO:0000259" key="4">
    <source>
        <dbReference type="PROSITE" id="PS50853"/>
    </source>
</evidence>
<dbReference type="SUPFAM" id="SSF51261">
    <property type="entry name" value="Duplicated hybrid motif"/>
    <property type="match status" value="1"/>
</dbReference>
<keyword evidence="2" id="KW-0378">Hydrolase</keyword>
<dbReference type="InterPro" id="IPR013783">
    <property type="entry name" value="Ig-like_fold"/>
</dbReference>
<evidence type="ECO:0000313" key="6">
    <source>
        <dbReference type="Proteomes" id="UP001164693"/>
    </source>
</evidence>
<dbReference type="EMBL" id="CP097463">
    <property type="protein sequence ID" value="WAX57067.1"/>
    <property type="molecule type" value="Genomic_DNA"/>
</dbReference>
<evidence type="ECO:0000256" key="2">
    <source>
        <dbReference type="ARBA" id="ARBA00023295"/>
    </source>
</evidence>
<dbReference type="Gene3D" id="2.60.40.10">
    <property type="entry name" value="Immunoglobulins"/>
    <property type="match status" value="2"/>
</dbReference>
<evidence type="ECO:0000256" key="3">
    <source>
        <dbReference type="ARBA" id="ARBA00023326"/>
    </source>
</evidence>
<dbReference type="PROSITE" id="PS50853">
    <property type="entry name" value="FN3"/>
    <property type="match status" value="1"/>
</dbReference>
<feature type="domain" description="Fibronectin type-III" evidence="4">
    <location>
        <begin position="372"/>
        <end position="469"/>
    </location>
</feature>
<keyword evidence="2" id="KW-0326">Glycosidase</keyword>